<reference evidence="2" key="1">
    <citation type="submission" date="2023-06" db="EMBL/GenBank/DDBJ databases">
        <title>Two novel species of Acinetobacter isolated from motorbike repairing workshop in Vietnam.</title>
        <authorList>
            <person name="Le N.T.T."/>
        </authorList>
    </citation>
    <scope>NUCLEOTIDE SEQUENCE</scope>
    <source>
        <strain evidence="2">VNH17</strain>
    </source>
</reference>
<evidence type="ECO:0000259" key="1">
    <source>
        <dbReference type="PROSITE" id="PS50943"/>
    </source>
</evidence>
<organism evidence="2 3">
    <name type="scientific">Acinetobacter thutiue</name>
    <dbReference type="NCBI Taxonomy" id="2998078"/>
    <lineage>
        <taxon>Bacteria</taxon>
        <taxon>Pseudomonadati</taxon>
        <taxon>Pseudomonadota</taxon>
        <taxon>Gammaproteobacteria</taxon>
        <taxon>Moraxellales</taxon>
        <taxon>Moraxellaceae</taxon>
        <taxon>Acinetobacter</taxon>
    </lineage>
</organism>
<dbReference type="SMART" id="SM00530">
    <property type="entry name" value="HTH_XRE"/>
    <property type="match status" value="1"/>
</dbReference>
<dbReference type="Pfam" id="PF01381">
    <property type="entry name" value="HTH_3"/>
    <property type="match status" value="1"/>
</dbReference>
<dbReference type="Gene3D" id="1.10.260.40">
    <property type="entry name" value="lambda repressor-like DNA-binding domains"/>
    <property type="match status" value="1"/>
</dbReference>
<protein>
    <submittedName>
        <fullName evidence="2">Helix-turn-helix transcriptional regulator</fullName>
    </submittedName>
</protein>
<proteinExistence type="predicted"/>
<dbReference type="SUPFAM" id="SSF47413">
    <property type="entry name" value="lambda repressor-like DNA-binding domains"/>
    <property type="match status" value="1"/>
</dbReference>
<comment type="caution">
    <text evidence="2">The sequence shown here is derived from an EMBL/GenBank/DDBJ whole genome shotgun (WGS) entry which is preliminary data.</text>
</comment>
<gene>
    <name evidence="2" type="ORF">QTA56_12025</name>
</gene>
<evidence type="ECO:0000313" key="3">
    <source>
        <dbReference type="Proteomes" id="UP001168524"/>
    </source>
</evidence>
<dbReference type="InterPro" id="IPR001387">
    <property type="entry name" value="Cro/C1-type_HTH"/>
</dbReference>
<dbReference type="EMBL" id="JAUDZE010000005">
    <property type="protein sequence ID" value="MDN0014951.1"/>
    <property type="molecule type" value="Genomic_DNA"/>
</dbReference>
<sequence length="74" mass="8878">MDALQQWFIEQREKRKLTIQQLAQNLNQPVSYIQDIEQGEHILEIVEFLRYCRALDVDHNIAIEIIQNELQKQS</sequence>
<dbReference type="PROSITE" id="PS50943">
    <property type="entry name" value="HTH_CROC1"/>
    <property type="match status" value="1"/>
</dbReference>
<evidence type="ECO:0000313" key="2">
    <source>
        <dbReference type="EMBL" id="MDN0014951.1"/>
    </source>
</evidence>
<dbReference type="Proteomes" id="UP001168524">
    <property type="component" value="Unassembled WGS sequence"/>
</dbReference>
<dbReference type="RefSeq" id="WP_267981180.1">
    <property type="nucleotide sequence ID" value="NZ_JAPQKF010000005.1"/>
</dbReference>
<accession>A0ABT7WQJ6</accession>
<feature type="domain" description="HTH cro/C1-type" evidence="1">
    <location>
        <begin position="8"/>
        <end position="62"/>
    </location>
</feature>
<name>A0ABT7WQJ6_9GAMM</name>
<dbReference type="InterPro" id="IPR010982">
    <property type="entry name" value="Lambda_DNA-bd_dom_sf"/>
</dbReference>
<keyword evidence="3" id="KW-1185">Reference proteome</keyword>
<dbReference type="CDD" id="cd00093">
    <property type="entry name" value="HTH_XRE"/>
    <property type="match status" value="1"/>
</dbReference>